<feature type="compositionally biased region" description="Low complexity" evidence="2">
    <location>
        <begin position="311"/>
        <end position="322"/>
    </location>
</feature>
<reference evidence="3 4" key="1">
    <citation type="submission" date="2024-09" db="EMBL/GenBank/DDBJ databases">
        <title>T2T genomes of carrot and Alternaria dauci and their utility for understanding host-pathogen interaction during carrot leaf blight disease.</title>
        <authorList>
            <person name="Liu W."/>
            <person name="Xu S."/>
            <person name="Ou C."/>
            <person name="Liu X."/>
            <person name="Zhuang F."/>
            <person name="Deng X.W."/>
        </authorList>
    </citation>
    <scope>NUCLEOTIDE SEQUENCE [LARGE SCALE GENOMIC DNA]</scope>
    <source>
        <strain evidence="3 4">A2016</strain>
    </source>
</reference>
<evidence type="ECO:0000313" key="4">
    <source>
        <dbReference type="Proteomes" id="UP001578633"/>
    </source>
</evidence>
<evidence type="ECO:0000313" key="3">
    <source>
        <dbReference type="EMBL" id="KAL1799980.1"/>
    </source>
</evidence>
<comment type="caution">
    <text evidence="3">The sequence shown here is derived from an EMBL/GenBank/DDBJ whole genome shotgun (WGS) entry which is preliminary data.</text>
</comment>
<accession>A0ABR3UU28</accession>
<feature type="region of interest" description="Disordered" evidence="2">
    <location>
        <begin position="1"/>
        <end position="44"/>
    </location>
</feature>
<evidence type="ECO:0000256" key="1">
    <source>
        <dbReference type="SAM" id="Coils"/>
    </source>
</evidence>
<name>A0ABR3UU28_9PLEO</name>
<feature type="compositionally biased region" description="Polar residues" evidence="2">
    <location>
        <begin position="323"/>
        <end position="334"/>
    </location>
</feature>
<keyword evidence="1" id="KW-0175">Coiled coil</keyword>
<feature type="coiled-coil region" evidence="1">
    <location>
        <begin position="68"/>
        <end position="130"/>
    </location>
</feature>
<feature type="compositionally biased region" description="Polar residues" evidence="2">
    <location>
        <begin position="246"/>
        <end position="279"/>
    </location>
</feature>
<protein>
    <submittedName>
        <fullName evidence="3">Uncharacterized protein</fullName>
    </submittedName>
</protein>
<feature type="compositionally biased region" description="Polar residues" evidence="2">
    <location>
        <begin position="14"/>
        <end position="32"/>
    </location>
</feature>
<dbReference type="EMBL" id="JBHGVX010000001">
    <property type="protein sequence ID" value="KAL1799980.1"/>
    <property type="molecule type" value="Genomic_DNA"/>
</dbReference>
<gene>
    <name evidence="3" type="ORF">ACET3X_000322</name>
</gene>
<keyword evidence="4" id="KW-1185">Reference proteome</keyword>
<feature type="compositionally biased region" description="Polar residues" evidence="2">
    <location>
        <begin position="291"/>
        <end position="310"/>
    </location>
</feature>
<dbReference type="Proteomes" id="UP001578633">
    <property type="component" value="Chromosome 1"/>
</dbReference>
<sequence>MGSGPSRPFLSRPDANTNIDQQDTHYTSTNAPESPDILESNTNDKEKDLKPAWLYMGLSTIGNATPRRGEAEVALREERKRYEELESRLNTGMSRMKMLEDNLVQAHSQVQDLRERHQHSDEALDALVRNFPLGLNFKEEETETMIHPREQTAATMIWYSRVSEVLAKSQGAEAELLHTREKLSKHLRIDNTDEVETDELIDRVINSSVANMNLSDVQVRLAQASHGARIVLQQLTAVTGILSTDQANTGNNLRVPQNVQVDPNKNTIGMSDTSLSTLIRTAPPQTPVTPNPSFSTGPRQLPQGNKPQPLQATTAQGQHQGQPLRNAQPSSSIV</sequence>
<dbReference type="RefSeq" id="XP_069310564.1">
    <property type="nucleotide sequence ID" value="XM_069447605.1"/>
</dbReference>
<dbReference type="GeneID" id="96080644"/>
<organism evidence="3 4">
    <name type="scientific">Alternaria dauci</name>
    <dbReference type="NCBI Taxonomy" id="48095"/>
    <lineage>
        <taxon>Eukaryota</taxon>
        <taxon>Fungi</taxon>
        <taxon>Dikarya</taxon>
        <taxon>Ascomycota</taxon>
        <taxon>Pezizomycotina</taxon>
        <taxon>Dothideomycetes</taxon>
        <taxon>Pleosporomycetidae</taxon>
        <taxon>Pleosporales</taxon>
        <taxon>Pleosporineae</taxon>
        <taxon>Pleosporaceae</taxon>
        <taxon>Alternaria</taxon>
        <taxon>Alternaria sect. Porri</taxon>
    </lineage>
</organism>
<proteinExistence type="predicted"/>
<feature type="region of interest" description="Disordered" evidence="2">
    <location>
        <begin position="246"/>
        <end position="334"/>
    </location>
</feature>
<evidence type="ECO:0000256" key="2">
    <source>
        <dbReference type="SAM" id="MobiDB-lite"/>
    </source>
</evidence>